<feature type="compositionally biased region" description="Basic and acidic residues" evidence="1">
    <location>
        <begin position="605"/>
        <end position="619"/>
    </location>
</feature>
<dbReference type="VEuPathDB" id="TriTrypDB:LdBPK_071060.1"/>
<accession>A0A504XGQ0</accession>
<feature type="compositionally biased region" description="Polar residues" evidence="1">
    <location>
        <begin position="53"/>
        <end position="66"/>
    </location>
</feature>
<sequence length="635" mass="66466">MASSLPHRQQTLLQARTNVAARDTAAVATLRAKAGSNGSSQNLRPAAQRLERTQSSFKQTDISQRPPSIAPNAATVVLLRRMQTRDNGRAGGTGDNVAANVAPSHQSVQRQRLRAQMPNKITLANNDVMGEAPKPSSMAESAPKAGAQRRRIVKSNRNAVASRGPAEPLKERSPAIKVNDGSRRSDSATAMNAPAQIKVAVRGGARGPASQDNPLAIGNDKRFSAQNARGGISTATLSPSHTTITVSDDYSAEFSVREISDVLSPMTPANPTNQKTPQVQQQQWQGGGRIYDLNAGANDDSFMDGDSPIEFVEEDFELDDPVPGGTRHNDLDGQASEVGPGRFSKAGASNLDTFQQQNHVPSAASRGPARGATLASGATATQHADGAHHLTTEGTMDSGPAGPDSNRDSPSSAPKERAEHANEAKPHNGPAMIKVPPLALDAINANRKTGKASYKVSHPKPGTVVPDIESSSTECSDMPNNSSLPANSEAPDVTDGVPNRPLERRGGAKKGSGDDKSVGGAHNGSLLSDSAVNGHRTGAAGPSAYKGNPQNYGRHGMSVMPFDDRSNGSQDYGASPPRNACEGFGGNSGGYGMDAGASGSVQRQRWLEEADKQSSEESRPPMTSVKKKIKCCAVM</sequence>
<feature type="region of interest" description="Disordered" evidence="1">
    <location>
        <begin position="32"/>
        <end position="68"/>
    </location>
</feature>
<dbReference type="EMBL" id="LR812627">
    <property type="protein sequence ID" value="CAC5427616.1"/>
    <property type="molecule type" value="Genomic_DNA"/>
</dbReference>
<feature type="region of interest" description="Disordered" evidence="1">
    <location>
        <begin position="449"/>
        <end position="626"/>
    </location>
</feature>
<evidence type="ECO:0000313" key="4">
    <source>
        <dbReference type="Proteomes" id="UP000318821"/>
    </source>
</evidence>
<reference evidence="4" key="2">
    <citation type="submission" date="2019-02" db="EMBL/GenBank/DDBJ databases">
        <title>FDA dAtabase for Regulatory Grade micrObial Sequences (FDA-ARGOS): Supporting development and validation of Infectious Disease Dx tests.</title>
        <authorList>
            <person name="Duncan R."/>
            <person name="Fisher C."/>
            <person name="Tallon L."/>
            <person name="Sadzewicz L."/>
            <person name="Sengamalay N."/>
            <person name="Ott S."/>
            <person name="Godinez A."/>
            <person name="Nagaraj S."/>
            <person name="Vavikolanu K."/>
            <person name="Vyas G."/>
            <person name="Nadendla S."/>
            <person name="Aluvathingal J."/>
            <person name="Sichtig H."/>
        </authorList>
    </citation>
    <scope>NUCLEOTIDE SEQUENCE [LARGE SCALE GENOMIC DNA]</scope>
    <source>
        <strain evidence="4">FDAARGOS_360</strain>
    </source>
</reference>
<proteinExistence type="predicted"/>
<organism evidence="3 4">
    <name type="scientific">Leishmania donovani</name>
    <dbReference type="NCBI Taxonomy" id="5661"/>
    <lineage>
        <taxon>Eukaryota</taxon>
        <taxon>Discoba</taxon>
        <taxon>Euglenozoa</taxon>
        <taxon>Kinetoplastea</taxon>
        <taxon>Metakinetoplastina</taxon>
        <taxon>Trypanosomatida</taxon>
        <taxon>Trypanosomatidae</taxon>
        <taxon>Leishmaniinae</taxon>
        <taxon>Leishmania</taxon>
    </lineage>
</organism>
<feature type="region of interest" description="Disordered" evidence="1">
    <location>
        <begin position="317"/>
        <end position="437"/>
    </location>
</feature>
<feature type="region of interest" description="Disordered" evidence="1">
    <location>
        <begin position="87"/>
        <end position="108"/>
    </location>
</feature>
<dbReference type="AlphaFoldDB" id="A0A504XGQ0"/>
<evidence type="ECO:0000313" key="2">
    <source>
        <dbReference type="EMBL" id="CAC5427616.1"/>
    </source>
</evidence>
<feature type="compositionally biased region" description="Gly residues" evidence="1">
    <location>
        <begin position="583"/>
        <end position="593"/>
    </location>
</feature>
<gene>
    <name evidence="3" type="ORF">CGC20_1260</name>
    <name evidence="2" type="ORF">LDHU3_07.1230</name>
</gene>
<feature type="compositionally biased region" description="Basic and acidic residues" evidence="1">
    <location>
        <begin position="501"/>
        <end position="517"/>
    </location>
</feature>
<evidence type="ECO:0000313" key="3">
    <source>
        <dbReference type="EMBL" id="TPP45310.1"/>
    </source>
</evidence>
<dbReference type="VEuPathDB" id="TriTrypDB:LdCL_070015100"/>
<reference evidence="2" key="3">
    <citation type="submission" date="2020-06" db="EMBL/GenBank/DDBJ databases">
        <authorList>
            <person name="Camacho E."/>
            <person name="Gonzalez-de la Fuente S."/>
            <person name="Rastrojo A."/>
            <person name="Peiro-Pastor R."/>
            <person name="Solana JC."/>
            <person name="Tabera L."/>
            <person name="Gamarro F."/>
            <person name="Carrasco-Ramiro F."/>
            <person name="Requena JM."/>
            <person name="Aguado B."/>
        </authorList>
    </citation>
    <scope>NUCLEOTIDE SEQUENCE</scope>
</reference>
<evidence type="ECO:0000256" key="1">
    <source>
        <dbReference type="SAM" id="MobiDB-lite"/>
    </source>
</evidence>
<reference evidence="3" key="1">
    <citation type="submission" date="2019-02" db="EMBL/GenBank/DDBJ databases">
        <title>FDA dAtabase for Regulatory Grade micrObial Sequences (FDA-ARGOS): Supporting development and validation of Infectious Disease Dx tests.</title>
        <authorList>
            <person name="Duncan R."/>
            <person name="Fisher C."/>
            <person name="Tallon L.J."/>
            <person name="Sadzewicz L."/>
            <person name="Sengamalay N."/>
            <person name="Ott S."/>
            <person name="Godinez A."/>
            <person name="Nagaraj S."/>
            <person name="Nadendla S."/>
            <person name="Sichtig H."/>
        </authorList>
    </citation>
    <scope>NUCLEOTIDE SEQUENCE</scope>
    <source>
        <strain evidence="3">FDAARGOS_360</strain>
    </source>
</reference>
<feature type="compositionally biased region" description="Polar residues" evidence="1">
    <location>
        <begin position="469"/>
        <end position="486"/>
    </location>
</feature>
<dbReference type="VEuPathDB" id="TriTrypDB:LDHU3_07.1230"/>
<dbReference type="Proteomes" id="UP000318821">
    <property type="component" value="Unassembled WGS sequence"/>
</dbReference>
<name>A0A504XGQ0_LEIDO</name>
<feature type="compositionally biased region" description="Polar residues" evidence="1">
    <location>
        <begin position="350"/>
        <end position="360"/>
    </location>
</feature>
<dbReference type="Proteomes" id="UP000601710">
    <property type="component" value="Chromosome 7"/>
</dbReference>
<feature type="region of interest" description="Disordered" evidence="1">
    <location>
        <begin position="127"/>
        <end position="150"/>
    </location>
</feature>
<feature type="compositionally biased region" description="Basic and acidic residues" evidence="1">
    <location>
        <begin position="414"/>
        <end position="426"/>
    </location>
</feature>
<protein>
    <submittedName>
        <fullName evidence="2">Hypothetical_protein_conserved</fullName>
    </submittedName>
</protein>
<dbReference type="EMBL" id="RHLD01000059">
    <property type="protein sequence ID" value="TPP45310.1"/>
    <property type="molecule type" value="Genomic_DNA"/>
</dbReference>